<feature type="domain" description="OCA" evidence="8">
    <location>
        <begin position="10"/>
        <end position="32"/>
    </location>
</feature>
<dbReference type="AlphaFoldDB" id="A0A7K5ITQ1"/>
<feature type="repeat" description="ANK" evidence="6">
    <location>
        <begin position="316"/>
        <end position="336"/>
    </location>
</feature>
<feature type="compositionally biased region" description="Polar residues" evidence="7">
    <location>
        <begin position="186"/>
        <end position="198"/>
    </location>
</feature>
<evidence type="ECO:0000256" key="4">
    <source>
        <dbReference type="ARBA" id="ARBA00023159"/>
    </source>
</evidence>
<comment type="caution">
    <text evidence="9">The sequence shown here is derived from an EMBL/GenBank/DDBJ whole genome shotgun (WGS) entry which is preliminary data.</text>
</comment>
<reference evidence="9 10" key="1">
    <citation type="submission" date="2019-09" db="EMBL/GenBank/DDBJ databases">
        <title>Bird 10,000 Genomes (B10K) Project - Family phase.</title>
        <authorList>
            <person name="Zhang G."/>
        </authorList>
    </citation>
    <scope>NUCLEOTIDE SEQUENCE [LARGE SCALE GENOMIC DNA]</scope>
    <source>
        <strain evidence="9">B10K-DU-002-15</strain>
        <tissue evidence="9">Muscle</tissue>
    </source>
</reference>
<name>A0A7K5ITQ1_TOXRE</name>
<proteinExistence type="predicted"/>
<accession>A0A7K5ITQ1</accession>
<dbReference type="PROSITE" id="PS50088">
    <property type="entry name" value="ANK_REPEAT"/>
    <property type="match status" value="2"/>
</dbReference>
<dbReference type="Pfam" id="PF12796">
    <property type="entry name" value="Ank_2"/>
    <property type="match status" value="1"/>
</dbReference>
<evidence type="ECO:0000259" key="8">
    <source>
        <dbReference type="PROSITE" id="PS52003"/>
    </source>
</evidence>
<evidence type="ECO:0000256" key="5">
    <source>
        <dbReference type="ARBA" id="ARBA00023163"/>
    </source>
</evidence>
<dbReference type="PANTHER" id="PTHR24124">
    <property type="entry name" value="ANKYRIN REPEAT FAMILY A"/>
    <property type="match status" value="1"/>
</dbReference>
<keyword evidence="5" id="KW-0804">Transcription</keyword>
<evidence type="ECO:0000256" key="2">
    <source>
        <dbReference type="ARBA" id="ARBA00023015"/>
    </source>
</evidence>
<dbReference type="Gene3D" id="1.25.40.20">
    <property type="entry name" value="Ankyrin repeat-containing domain"/>
    <property type="match status" value="1"/>
</dbReference>
<dbReference type="PROSITE" id="PS50297">
    <property type="entry name" value="ANK_REP_REGION"/>
    <property type="match status" value="2"/>
</dbReference>
<dbReference type="SMART" id="SM00248">
    <property type="entry name" value="ANK"/>
    <property type="match status" value="3"/>
</dbReference>
<evidence type="ECO:0000256" key="7">
    <source>
        <dbReference type="SAM" id="MobiDB-lite"/>
    </source>
</evidence>
<gene>
    <name evidence="9" type="primary">Nfkbiz_0</name>
    <name evidence="9" type="ORF">TOXRED_R13315</name>
</gene>
<feature type="compositionally biased region" description="Basic and acidic residues" evidence="7">
    <location>
        <begin position="146"/>
        <end position="162"/>
    </location>
</feature>
<dbReference type="Proteomes" id="UP000523146">
    <property type="component" value="Unassembled WGS sequence"/>
</dbReference>
<dbReference type="GO" id="GO:0003677">
    <property type="term" value="F:DNA binding"/>
    <property type="evidence" value="ECO:0007669"/>
    <property type="project" value="InterPro"/>
</dbReference>
<evidence type="ECO:0000256" key="6">
    <source>
        <dbReference type="PROSITE-ProRule" id="PRU00023"/>
    </source>
</evidence>
<feature type="region of interest" description="Disordered" evidence="7">
    <location>
        <begin position="98"/>
        <end position="167"/>
    </location>
</feature>
<dbReference type="GO" id="GO:0005634">
    <property type="term" value="C:nucleus"/>
    <property type="evidence" value="ECO:0007669"/>
    <property type="project" value="TreeGrafter"/>
</dbReference>
<evidence type="ECO:0000256" key="3">
    <source>
        <dbReference type="ARBA" id="ARBA00023043"/>
    </source>
</evidence>
<feature type="region of interest" description="Disordered" evidence="7">
    <location>
        <begin position="186"/>
        <end position="216"/>
    </location>
</feature>
<dbReference type="InterPro" id="IPR047571">
    <property type="entry name" value="OCA"/>
</dbReference>
<keyword evidence="10" id="KW-1185">Reference proteome</keyword>
<feature type="non-terminal residue" evidence="9">
    <location>
        <position position="1"/>
    </location>
</feature>
<keyword evidence="1" id="KW-0677">Repeat</keyword>
<organism evidence="9 10">
    <name type="scientific">Toxostoma redivivum</name>
    <name type="common">California thrasher</name>
    <dbReference type="NCBI Taxonomy" id="99882"/>
    <lineage>
        <taxon>Eukaryota</taxon>
        <taxon>Metazoa</taxon>
        <taxon>Chordata</taxon>
        <taxon>Craniata</taxon>
        <taxon>Vertebrata</taxon>
        <taxon>Euteleostomi</taxon>
        <taxon>Archelosauria</taxon>
        <taxon>Archosauria</taxon>
        <taxon>Dinosauria</taxon>
        <taxon>Saurischia</taxon>
        <taxon>Theropoda</taxon>
        <taxon>Coelurosauria</taxon>
        <taxon>Aves</taxon>
        <taxon>Neognathae</taxon>
        <taxon>Neoaves</taxon>
        <taxon>Telluraves</taxon>
        <taxon>Australaves</taxon>
        <taxon>Passeriformes</taxon>
        <taxon>Mimidae</taxon>
        <taxon>Toxostoma</taxon>
    </lineage>
</organism>
<dbReference type="GO" id="GO:0010468">
    <property type="term" value="P:regulation of gene expression"/>
    <property type="evidence" value="ECO:0007669"/>
    <property type="project" value="TreeGrafter"/>
</dbReference>
<evidence type="ECO:0000313" key="9">
    <source>
        <dbReference type="EMBL" id="NWS85111.1"/>
    </source>
</evidence>
<dbReference type="InterPro" id="IPR036770">
    <property type="entry name" value="Ankyrin_rpt-contain_sf"/>
</dbReference>
<sequence>DSELSSDPPQKRYMGVRVKMPVRELLRKIRLSKGLEPAPGKVRSLRTGHFMSASLPFLPPCPPPVLFQGKQSAGQSPKGLEDLDILVEVLQEDLNQSQLREERGHPVPGGVWQGFSKSSQEGAAGLRGRQQSPAQPQPCWKNSRPILRDRAEPSSHGQRESIQRSGMFSRMGKGSSWWMQDALLSSQDGFPRNSQPQEDVQGPLRPPPNSFPQQDPSALSFFQFQLHREETLLRNIPEEKLLAPDENGNRLLHKAVAQGRRALTFALAQRFASLNKIDEKDAEERTALHLAAEKNQHLMVSDLISLGANVNEQDSSGKTPLHLCAENGYLRVLEVLKNCKNNGVCVEVDVPDHCGFTPLHCAALAHTALVTQSQSSAGDSSTGRFLRLRKEQILEGILCLLQM</sequence>
<dbReference type="EMBL" id="VXBI01006300">
    <property type="protein sequence ID" value="NWS85111.1"/>
    <property type="molecule type" value="Genomic_DNA"/>
</dbReference>
<dbReference type="InterPro" id="IPR002110">
    <property type="entry name" value="Ankyrin_rpt"/>
</dbReference>
<keyword evidence="4" id="KW-0010">Activator</keyword>
<dbReference type="GO" id="GO:0070974">
    <property type="term" value="F:POU domain binding"/>
    <property type="evidence" value="ECO:0007669"/>
    <property type="project" value="InterPro"/>
</dbReference>
<protein>
    <submittedName>
        <fullName evidence="9">IKBZ inhibitor</fullName>
    </submittedName>
</protein>
<dbReference type="SUPFAM" id="SSF48403">
    <property type="entry name" value="Ankyrin repeat"/>
    <property type="match status" value="1"/>
</dbReference>
<feature type="repeat" description="ANK" evidence="6">
    <location>
        <begin position="283"/>
        <end position="315"/>
    </location>
</feature>
<evidence type="ECO:0000256" key="1">
    <source>
        <dbReference type="ARBA" id="ARBA00022737"/>
    </source>
</evidence>
<feature type="non-terminal residue" evidence="9">
    <location>
        <position position="403"/>
    </location>
</feature>
<keyword evidence="3 6" id="KW-0040">ANK repeat</keyword>
<keyword evidence="2" id="KW-0805">Transcription regulation</keyword>
<dbReference type="PROSITE" id="PS52003">
    <property type="entry name" value="OCA"/>
    <property type="match status" value="1"/>
</dbReference>
<dbReference type="PANTHER" id="PTHR24124:SF8">
    <property type="entry name" value="OCA DOMAIN-CONTAINING PROTEIN"/>
    <property type="match status" value="1"/>
</dbReference>
<evidence type="ECO:0000313" key="10">
    <source>
        <dbReference type="Proteomes" id="UP000523146"/>
    </source>
</evidence>